<dbReference type="InterPro" id="IPR001764">
    <property type="entry name" value="Glyco_hydro_3_N"/>
</dbReference>
<dbReference type="Proteomes" id="UP000824160">
    <property type="component" value="Unassembled WGS sequence"/>
</dbReference>
<dbReference type="Pfam" id="PF00933">
    <property type="entry name" value="Glyco_hydro_3"/>
    <property type="match status" value="1"/>
</dbReference>
<sequence length="841" mass="91072">MNRFKSGASRVALAREIAGESMILLKNDGLLPLKPGMTLAVFGKRQVALHIGGSGSGASSAKNASMLVDTLKQVGFSLIPSLEAFYRAQFDPEEEDRKRREIFAKFGDLVASGAIYEWFGTYTAPEEELPVPAEVMDEAVKATDTALLILGRSAGGEECDRHYEGDYELLDCEKQLVESVTSSFNNVVLVVNTVGAVDLSWIENYPAIRSVLYVPSPGEQGATALADIIAGKISPSGKLTSTIVKKYADHPASAHFSFDKAHPENILTYESYGLDAAANGSTGYKLSPVSVYAEGIYAGYRYFDSYSVEPLYPFGFGLSYTTFAISGLDTVMDGKNLVVTATVTNTGSFTGKEVVQVYLSAPAGKLDQPYQQLKGYAKTSALAPGQSETVKVEIPTWLLASYDESTARYILEAGEYIVRVGNSSRNTHVAGKLVVDKELTAAQYTNILPILPENREKLSFCHGENAVHISYPGEADEIAAAKAVQLTEENITLFTQTLRKMPELHSIEHADLKDVREHRVSLYDFVNQMTDDELAAMCVGYGPGLPFGAGRGTPATIQGPDGKDLTTNDHPKGFPGYINPAMERLGIHSAWYKDGPAGIGMVSWPTGTAVASTFNADLAYAFGEAAGAESDEMQVDSWLAPAVNIQRALLGGRNFEYFSEDPVVSGICGTAIVRGCEENSRATCCPKHFALNEQETYRRGKTIHGVDAVNSIVEERAAREVYLRPFEMIVRNSKVRTFMSSFNRINGTFAGGSYDLCTRLLRGEWGFEGVVVTDWGDMDVVVDGGDAVHAGNDVVMPGGPPVIAQIQKALKDGRCTREDMIEAVVNLMRFVMVSGSQMDAE</sequence>
<dbReference type="Gene3D" id="3.40.50.1700">
    <property type="entry name" value="Glycoside hydrolase family 3 C-terminal domain"/>
    <property type="match status" value="1"/>
</dbReference>
<feature type="domain" description="Fibronectin type III-like" evidence="5">
    <location>
        <begin position="353"/>
        <end position="424"/>
    </location>
</feature>
<dbReference type="PANTHER" id="PTHR42715">
    <property type="entry name" value="BETA-GLUCOSIDASE"/>
    <property type="match status" value="1"/>
</dbReference>
<evidence type="ECO:0000256" key="2">
    <source>
        <dbReference type="ARBA" id="ARBA00022801"/>
    </source>
</evidence>
<dbReference type="InterPro" id="IPR017853">
    <property type="entry name" value="GH"/>
</dbReference>
<dbReference type="Pfam" id="PF14310">
    <property type="entry name" value="Fn3-like"/>
    <property type="match status" value="1"/>
</dbReference>
<reference evidence="6" key="2">
    <citation type="journal article" date="2021" name="PeerJ">
        <title>Extensive microbial diversity within the chicken gut microbiome revealed by metagenomics and culture.</title>
        <authorList>
            <person name="Gilroy R."/>
            <person name="Ravi A."/>
            <person name="Getino M."/>
            <person name="Pursley I."/>
            <person name="Horton D.L."/>
            <person name="Alikhan N.F."/>
            <person name="Baker D."/>
            <person name="Gharbi K."/>
            <person name="Hall N."/>
            <person name="Watson M."/>
            <person name="Adriaenssens E.M."/>
            <person name="Foster-Nyarko E."/>
            <person name="Jarju S."/>
            <person name="Secka A."/>
            <person name="Antonio M."/>
            <person name="Oren A."/>
            <person name="Chaudhuri R.R."/>
            <person name="La Ragione R."/>
            <person name="Hildebrand F."/>
            <person name="Pallen M.J."/>
        </authorList>
    </citation>
    <scope>NUCLEOTIDE SEQUENCE</scope>
    <source>
        <strain evidence="6">ChiBcec7-5410</strain>
    </source>
</reference>
<dbReference type="PRINTS" id="PR00133">
    <property type="entry name" value="GLHYDRLASE3"/>
</dbReference>
<dbReference type="InterPro" id="IPR013783">
    <property type="entry name" value="Ig-like_fold"/>
</dbReference>
<evidence type="ECO:0000256" key="4">
    <source>
        <dbReference type="RuleBase" id="RU361161"/>
    </source>
</evidence>
<dbReference type="InterPro" id="IPR002772">
    <property type="entry name" value="Glyco_hydro_3_C"/>
</dbReference>
<dbReference type="Gene3D" id="2.60.40.10">
    <property type="entry name" value="Immunoglobulins"/>
    <property type="match status" value="1"/>
</dbReference>
<evidence type="ECO:0000256" key="1">
    <source>
        <dbReference type="ARBA" id="ARBA00005336"/>
    </source>
</evidence>
<dbReference type="SUPFAM" id="SSF52279">
    <property type="entry name" value="Beta-D-glucan exohydrolase, C-terminal domain"/>
    <property type="match status" value="1"/>
</dbReference>
<comment type="caution">
    <text evidence="6">The sequence shown here is derived from an EMBL/GenBank/DDBJ whole genome shotgun (WGS) entry which is preliminary data.</text>
</comment>
<dbReference type="InterPro" id="IPR026891">
    <property type="entry name" value="Fn3-like"/>
</dbReference>
<reference evidence="6" key="1">
    <citation type="submission" date="2020-10" db="EMBL/GenBank/DDBJ databases">
        <authorList>
            <person name="Gilroy R."/>
        </authorList>
    </citation>
    <scope>NUCLEOTIDE SEQUENCE</scope>
    <source>
        <strain evidence="6">ChiBcec7-5410</strain>
    </source>
</reference>
<dbReference type="Pfam" id="PF01915">
    <property type="entry name" value="Glyco_hydro_3_C"/>
    <property type="match status" value="1"/>
</dbReference>
<dbReference type="PANTHER" id="PTHR42715:SF10">
    <property type="entry name" value="BETA-GLUCOSIDASE"/>
    <property type="match status" value="1"/>
</dbReference>
<dbReference type="GO" id="GO:0005975">
    <property type="term" value="P:carbohydrate metabolic process"/>
    <property type="evidence" value="ECO:0007669"/>
    <property type="project" value="InterPro"/>
</dbReference>
<gene>
    <name evidence="6" type="ORF">IAC43_08005</name>
</gene>
<evidence type="ECO:0000313" key="7">
    <source>
        <dbReference type="Proteomes" id="UP000824160"/>
    </source>
</evidence>
<keyword evidence="3" id="KW-0119">Carbohydrate metabolism</keyword>
<dbReference type="Gene3D" id="3.20.20.300">
    <property type="entry name" value="Glycoside hydrolase, family 3, N-terminal domain"/>
    <property type="match status" value="1"/>
</dbReference>
<keyword evidence="4" id="KW-0326">Glycosidase</keyword>
<name>A0A9D1H7J1_9FIRM</name>
<accession>A0A9D1H7J1</accession>
<dbReference type="InterPro" id="IPR036881">
    <property type="entry name" value="Glyco_hydro_3_C_sf"/>
</dbReference>
<dbReference type="InterPro" id="IPR019800">
    <property type="entry name" value="Glyco_hydro_3_AS"/>
</dbReference>
<proteinExistence type="inferred from homology"/>
<dbReference type="GO" id="GO:0004553">
    <property type="term" value="F:hydrolase activity, hydrolyzing O-glycosyl compounds"/>
    <property type="evidence" value="ECO:0007669"/>
    <property type="project" value="InterPro"/>
</dbReference>
<evidence type="ECO:0000256" key="3">
    <source>
        <dbReference type="ARBA" id="ARBA00023277"/>
    </source>
</evidence>
<dbReference type="InterPro" id="IPR036962">
    <property type="entry name" value="Glyco_hydro_3_N_sf"/>
</dbReference>
<dbReference type="InterPro" id="IPR050288">
    <property type="entry name" value="Cellulose_deg_GH3"/>
</dbReference>
<dbReference type="EMBL" id="DVLW01000218">
    <property type="protein sequence ID" value="HIT95115.1"/>
    <property type="molecule type" value="Genomic_DNA"/>
</dbReference>
<evidence type="ECO:0000259" key="5">
    <source>
        <dbReference type="SMART" id="SM01217"/>
    </source>
</evidence>
<organism evidence="6 7">
    <name type="scientific">Candidatus Faecivivens stercoripullorum</name>
    <dbReference type="NCBI Taxonomy" id="2840805"/>
    <lineage>
        <taxon>Bacteria</taxon>
        <taxon>Bacillati</taxon>
        <taxon>Bacillota</taxon>
        <taxon>Clostridia</taxon>
        <taxon>Eubacteriales</taxon>
        <taxon>Oscillospiraceae</taxon>
        <taxon>Oscillospiraceae incertae sedis</taxon>
        <taxon>Candidatus Faecivivens</taxon>
    </lineage>
</organism>
<dbReference type="AlphaFoldDB" id="A0A9D1H7J1"/>
<protein>
    <submittedName>
        <fullName evidence="6">Glycoside hydrolase family 3 C-terminal domain-containing protein</fullName>
    </submittedName>
</protein>
<comment type="similarity">
    <text evidence="1 4">Belongs to the glycosyl hydrolase 3 family.</text>
</comment>
<evidence type="ECO:0000313" key="6">
    <source>
        <dbReference type="EMBL" id="HIT95115.1"/>
    </source>
</evidence>
<dbReference type="SUPFAM" id="SSF51445">
    <property type="entry name" value="(Trans)glycosidases"/>
    <property type="match status" value="1"/>
</dbReference>
<keyword evidence="2 4" id="KW-0378">Hydrolase</keyword>
<dbReference type="PROSITE" id="PS00775">
    <property type="entry name" value="GLYCOSYL_HYDROL_F3"/>
    <property type="match status" value="1"/>
</dbReference>
<dbReference type="SMART" id="SM01217">
    <property type="entry name" value="Fn3_like"/>
    <property type="match status" value="1"/>
</dbReference>